<dbReference type="AlphaFoldDB" id="Q2LS16"/>
<evidence type="ECO:0000313" key="1">
    <source>
        <dbReference type="EMBL" id="ABC76876.1"/>
    </source>
</evidence>
<dbReference type="KEGG" id="sat:SYN_00401"/>
<proteinExistence type="predicted"/>
<dbReference type="EMBL" id="CP000252">
    <property type="protein sequence ID" value="ABC76876.1"/>
    <property type="molecule type" value="Genomic_DNA"/>
</dbReference>
<accession>Q2LS16</accession>
<name>Q2LS16_SYNAS</name>
<gene>
    <name evidence="1" type="ORF">SYN_00401</name>
</gene>
<dbReference type="eggNOG" id="COG1683">
    <property type="taxonomic scope" value="Bacteria"/>
</dbReference>
<keyword evidence="2" id="KW-1185">Reference proteome</keyword>
<dbReference type="Proteomes" id="UP000001933">
    <property type="component" value="Chromosome"/>
</dbReference>
<evidence type="ECO:0000313" key="2">
    <source>
        <dbReference type="Proteomes" id="UP000001933"/>
    </source>
</evidence>
<dbReference type="InParanoid" id="Q2LS16"/>
<protein>
    <submittedName>
        <fullName evidence="1">Hypothetical cytosolic protein</fullName>
    </submittedName>
</protein>
<reference evidence="1 2" key="1">
    <citation type="journal article" date="2007" name="Proc. Natl. Acad. Sci. U.S.A.">
        <title>The genome of Syntrophus aciditrophicus: life at the thermodynamic limit of microbial growth.</title>
        <authorList>
            <person name="McInerney M.J."/>
            <person name="Rohlin L."/>
            <person name="Mouttaki H."/>
            <person name="Kim U."/>
            <person name="Krupp R.S."/>
            <person name="Rios-Hernandez L."/>
            <person name="Sieber J."/>
            <person name="Struchtemeyer C.G."/>
            <person name="Bhattacharyya A."/>
            <person name="Campbell J.W."/>
            <person name="Gunsalus R.P."/>
        </authorList>
    </citation>
    <scope>NUCLEOTIDE SEQUENCE [LARGE SCALE GENOMIC DNA]</scope>
    <source>
        <strain evidence="1 2">SB</strain>
    </source>
</reference>
<sequence>MIDAPSVDRLKADVLFYPVCPEPEIGLGVSRKSIRIASVDDGSNFCLLKVFA</sequence>
<dbReference type="HOGENOM" id="CLU_3085524_0_0_7"/>
<organism evidence="1 2">
    <name type="scientific">Syntrophus aciditrophicus (strain SB)</name>
    <dbReference type="NCBI Taxonomy" id="56780"/>
    <lineage>
        <taxon>Bacteria</taxon>
        <taxon>Pseudomonadati</taxon>
        <taxon>Thermodesulfobacteriota</taxon>
        <taxon>Syntrophia</taxon>
        <taxon>Syntrophales</taxon>
        <taxon>Syntrophaceae</taxon>
        <taxon>Syntrophus</taxon>
    </lineage>
</organism>